<dbReference type="RefSeq" id="WP_130505345.1">
    <property type="nucleotide sequence ID" value="NZ_SHLC01000001.1"/>
</dbReference>
<evidence type="ECO:0000313" key="1">
    <source>
        <dbReference type="EMBL" id="RZU64918.1"/>
    </source>
</evidence>
<comment type="caution">
    <text evidence="1">The sequence shown here is derived from an EMBL/GenBank/DDBJ whole genome shotgun (WGS) entry which is preliminary data.</text>
</comment>
<reference evidence="1 2" key="1">
    <citation type="submission" date="2019-02" db="EMBL/GenBank/DDBJ databases">
        <title>Sequencing the genomes of 1000 actinobacteria strains.</title>
        <authorList>
            <person name="Klenk H.-P."/>
        </authorList>
    </citation>
    <scope>NUCLEOTIDE SEQUENCE [LARGE SCALE GENOMIC DNA]</scope>
    <source>
        <strain evidence="1 2">DSM 18319</strain>
    </source>
</reference>
<proteinExistence type="predicted"/>
<dbReference type="OrthoDB" id="9847490at2"/>
<evidence type="ECO:0000313" key="2">
    <source>
        <dbReference type="Proteomes" id="UP000291483"/>
    </source>
</evidence>
<accession>A0A4Q8AKJ1</accession>
<organism evidence="1 2">
    <name type="scientific">Microterricola gilva</name>
    <dbReference type="NCBI Taxonomy" id="393267"/>
    <lineage>
        <taxon>Bacteria</taxon>
        <taxon>Bacillati</taxon>
        <taxon>Actinomycetota</taxon>
        <taxon>Actinomycetes</taxon>
        <taxon>Micrococcales</taxon>
        <taxon>Microbacteriaceae</taxon>
        <taxon>Microterricola</taxon>
    </lineage>
</organism>
<gene>
    <name evidence="1" type="ORF">EV379_1229</name>
</gene>
<protein>
    <submittedName>
        <fullName evidence="1">Uncharacterized protein</fullName>
    </submittedName>
</protein>
<dbReference type="EMBL" id="SHLC01000001">
    <property type="protein sequence ID" value="RZU64918.1"/>
    <property type="molecule type" value="Genomic_DNA"/>
</dbReference>
<dbReference type="AlphaFoldDB" id="A0A4Q8AKJ1"/>
<keyword evidence="2" id="KW-1185">Reference proteome</keyword>
<dbReference type="Proteomes" id="UP000291483">
    <property type="component" value="Unassembled WGS sequence"/>
</dbReference>
<name>A0A4Q8AKJ1_9MICO</name>
<sequence>MDDTNLIRVWKLVIWRVKRGCGYDGIVHSFWADKPMISIRFGKNGRRPFSERNRHLPSIQNRWHYFFGKRVTIITPRKERT</sequence>